<dbReference type="EMBL" id="JQ418539">
    <property type="protein sequence ID" value="AFK90226.1"/>
    <property type="molecule type" value="Genomic_DNA"/>
</dbReference>
<organism evidence="1">
    <name type="scientific">Salmonella sp. 40</name>
    <dbReference type="NCBI Taxonomy" id="1179813"/>
    <lineage>
        <taxon>Bacteria</taxon>
        <taxon>Pseudomonadati</taxon>
        <taxon>Pseudomonadota</taxon>
        <taxon>Gammaproteobacteria</taxon>
        <taxon>Enterobacterales</taxon>
        <taxon>Enterobacteriaceae</taxon>
        <taxon>Salmonella</taxon>
    </lineage>
</organism>
<name>I3W3P9_9ENTR</name>
<protein>
    <submittedName>
        <fullName evidence="1">Uncharacterized protein</fullName>
    </submittedName>
</protein>
<dbReference type="AlphaFoldDB" id="I3W3P9"/>
<geneLocation type="plasmid" evidence="1">
    <name>p40-95A</name>
</geneLocation>
<keyword evidence="1" id="KW-0614">Plasmid</keyword>
<sequence length="42" mass="4906">MKSAIWREGLPGEIYGAAPQKKSLKRNATLLYTSSKWRYYNQ</sequence>
<reference evidence="1" key="1">
    <citation type="submission" date="2012-01" db="EMBL/GenBank/DDBJ databases">
        <authorList>
            <person name="Summers A.O."/>
            <person name="Wireman J."/>
        </authorList>
    </citation>
    <scope>NUCLEOTIDE SEQUENCE</scope>
    <source>
        <strain evidence="1">40</strain>
        <plasmid evidence="1">p40-95A</plasmid>
    </source>
</reference>
<accession>I3W3P9</accession>
<proteinExistence type="predicted"/>
<evidence type="ECO:0000313" key="1">
    <source>
        <dbReference type="EMBL" id="AFK90226.1"/>
    </source>
</evidence>